<protein>
    <submittedName>
        <fullName evidence="2">Acyl-CoA carboxylase subunit epsilon</fullName>
    </submittedName>
</protein>
<name>A0ABV9AKK5_9ACTN</name>
<proteinExistence type="predicted"/>
<dbReference type="InterPro" id="IPR032716">
    <property type="entry name" value="ACC_epsilon"/>
</dbReference>
<accession>A0ABV9AKK5</accession>
<feature type="region of interest" description="Disordered" evidence="1">
    <location>
        <begin position="39"/>
        <end position="66"/>
    </location>
</feature>
<dbReference type="RefSeq" id="WP_381182162.1">
    <property type="nucleotide sequence ID" value="NZ_JBHSFK010000003.1"/>
</dbReference>
<keyword evidence="3" id="KW-1185">Reference proteome</keyword>
<evidence type="ECO:0000256" key="1">
    <source>
        <dbReference type="SAM" id="MobiDB-lite"/>
    </source>
</evidence>
<gene>
    <name evidence="2" type="ORF">ACFPIH_06575</name>
</gene>
<comment type="caution">
    <text evidence="2">The sequence shown here is derived from an EMBL/GenBank/DDBJ whole genome shotgun (WGS) entry which is preliminary data.</text>
</comment>
<dbReference type="Proteomes" id="UP001595839">
    <property type="component" value="Unassembled WGS sequence"/>
</dbReference>
<evidence type="ECO:0000313" key="3">
    <source>
        <dbReference type="Proteomes" id="UP001595839"/>
    </source>
</evidence>
<organism evidence="2 3">
    <name type="scientific">Streptomyces vulcanius</name>
    <dbReference type="NCBI Taxonomy" id="1441876"/>
    <lineage>
        <taxon>Bacteria</taxon>
        <taxon>Bacillati</taxon>
        <taxon>Actinomycetota</taxon>
        <taxon>Actinomycetes</taxon>
        <taxon>Kitasatosporales</taxon>
        <taxon>Streptomycetaceae</taxon>
        <taxon>Streptomyces</taxon>
    </lineage>
</organism>
<reference evidence="3" key="1">
    <citation type="journal article" date="2019" name="Int. J. Syst. Evol. Microbiol.">
        <title>The Global Catalogue of Microorganisms (GCM) 10K type strain sequencing project: providing services to taxonomists for standard genome sequencing and annotation.</title>
        <authorList>
            <consortium name="The Broad Institute Genomics Platform"/>
            <consortium name="The Broad Institute Genome Sequencing Center for Infectious Disease"/>
            <person name="Wu L."/>
            <person name="Ma J."/>
        </authorList>
    </citation>
    <scope>NUCLEOTIDE SEQUENCE [LARGE SCALE GENOMIC DNA]</scope>
    <source>
        <strain evidence="3">CGMCC 4.7177</strain>
    </source>
</reference>
<evidence type="ECO:0000313" key="2">
    <source>
        <dbReference type="EMBL" id="MFC4499190.1"/>
    </source>
</evidence>
<dbReference type="Pfam" id="PF13822">
    <property type="entry name" value="ACC_epsilon"/>
    <property type="match status" value="1"/>
</dbReference>
<dbReference type="EMBL" id="JBHSFK010000003">
    <property type="protein sequence ID" value="MFC4499190.1"/>
    <property type="molecule type" value="Genomic_DNA"/>
</dbReference>
<sequence length="66" mass="6962">MERLTDTPDVIRVVRGAPDPHETAALMTALVAALGSSANGTERALPPTRPTWRPFAGHSSGGWGRP</sequence>